<keyword evidence="2" id="KW-1185">Reference proteome</keyword>
<reference evidence="1" key="1">
    <citation type="submission" date="2022-07" db="EMBL/GenBank/DDBJ databases">
        <title>Genome Sequence of Lecanicillium saksenae.</title>
        <authorList>
            <person name="Buettner E."/>
        </authorList>
    </citation>
    <scope>NUCLEOTIDE SEQUENCE</scope>
    <source>
        <strain evidence="1">VT-O1</strain>
    </source>
</reference>
<evidence type="ECO:0000313" key="1">
    <source>
        <dbReference type="EMBL" id="KAJ3489101.1"/>
    </source>
</evidence>
<dbReference type="EMBL" id="JANAKD010000753">
    <property type="protein sequence ID" value="KAJ3489101.1"/>
    <property type="molecule type" value="Genomic_DNA"/>
</dbReference>
<organism evidence="1 2">
    <name type="scientific">Lecanicillium saksenae</name>
    <dbReference type="NCBI Taxonomy" id="468837"/>
    <lineage>
        <taxon>Eukaryota</taxon>
        <taxon>Fungi</taxon>
        <taxon>Dikarya</taxon>
        <taxon>Ascomycota</taxon>
        <taxon>Pezizomycotina</taxon>
        <taxon>Sordariomycetes</taxon>
        <taxon>Hypocreomycetidae</taxon>
        <taxon>Hypocreales</taxon>
        <taxon>Cordycipitaceae</taxon>
        <taxon>Lecanicillium</taxon>
    </lineage>
</organism>
<protein>
    <submittedName>
        <fullName evidence="1">Uncharacterized protein</fullName>
    </submittedName>
</protein>
<dbReference type="Proteomes" id="UP001148737">
    <property type="component" value="Unassembled WGS sequence"/>
</dbReference>
<accession>A0ACC1QQP1</accession>
<gene>
    <name evidence="1" type="ORF">NLG97_g6062</name>
</gene>
<sequence length="236" mass="27074">MALLERTRLQDQELWDALSANINPFIKVMTVDGIIYRSLTVKSKRFLAENFLKHVQEPVMFCRDGSGPDRYFLGNPRHFMFGSGIILSNTEVGPVWCEQPGSKYQSATLCPASLPRKHAKIPRPPNAYILYRRDRHSLVKEGNRKLTNNEISQILGKAWNAEPPSVRQHYKEMSEKIKKTLLEKHPQYQYQPRKPSERKRRRKRADADSPHSETTSATPDSMATGSDFSTSPESVF</sequence>
<proteinExistence type="predicted"/>
<evidence type="ECO:0000313" key="2">
    <source>
        <dbReference type="Proteomes" id="UP001148737"/>
    </source>
</evidence>
<comment type="caution">
    <text evidence="1">The sequence shown here is derived from an EMBL/GenBank/DDBJ whole genome shotgun (WGS) entry which is preliminary data.</text>
</comment>
<name>A0ACC1QQP1_9HYPO</name>